<dbReference type="InterPro" id="IPR020904">
    <property type="entry name" value="Sc_DH/Rdtase_CS"/>
</dbReference>
<dbReference type="PROSITE" id="PS00061">
    <property type="entry name" value="ADH_SHORT"/>
    <property type="match status" value="1"/>
</dbReference>
<dbReference type="OrthoDB" id="6503536at2"/>
<dbReference type="InterPro" id="IPR002347">
    <property type="entry name" value="SDR_fam"/>
</dbReference>
<accession>A4A9X7</accession>
<evidence type="ECO:0000256" key="1">
    <source>
        <dbReference type="ARBA" id="ARBA00006484"/>
    </source>
</evidence>
<evidence type="ECO:0000313" key="6">
    <source>
        <dbReference type="Proteomes" id="UP000019205"/>
    </source>
</evidence>
<proteinExistence type="inferred from homology"/>
<gene>
    <name evidence="5" type="ORF">KT71_07939</name>
</gene>
<dbReference type="RefSeq" id="WP_008294015.1">
    <property type="nucleotide sequence ID" value="NZ_CM002299.1"/>
</dbReference>
<dbReference type="SUPFAM" id="SSF51735">
    <property type="entry name" value="NAD(P)-binding Rossmann-fold domains"/>
    <property type="match status" value="1"/>
</dbReference>
<feature type="domain" description="Ketoreductase" evidence="4">
    <location>
        <begin position="7"/>
        <end position="193"/>
    </location>
</feature>
<keyword evidence="2 5" id="KW-0560">Oxidoreductase</keyword>
<reference evidence="5 6" key="2">
    <citation type="journal article" date="2009" name="PLoS ONE">
        <title>The photosynthetic apparatus and its regulation in the aerobic gammaproteobacterium Congregibacter litoralis gen. nov., sp. nov.</title>
        <authorList>
            <person name="Spring S."/>
            <person name="Lunsdorf H."/>
            <person name="Fuchs B.M."/>
            <person name="Tindall B.J."/>
        </authorList>
    </citation>
    <scope>NUCLEOTIDE SEQUENCE [LARGE SCALE GENOMIC DNA]</scope>
    <source>
        <strain evidence="5">KT71</strain>
    </source>
</reference>
<dbReference type="AlphaFoldDB" id="A4A9X7"/>
<dbReference type="InterPro" id="IPR057326">
    <property type="entry name" value="KR_dom"/>
</dbReference>
<dbReference type="PANTHER" id="PTHR44196:SF1">
    <property type="entry name" value="DEHYDROGENASE_REDUCTASE SDR FAMILY MEMBER 7B"/>
    <property type="match status" value="1"/>
</dbReference>
<dbReference type="InterPro" id="IPR036291">
    <property type="entry name" value="NAD(P)-bd_dom_sf"/>
</dbReference>
<dbReference type="PANTHER" id="PTHR44196">
    <property type="entry name" value="DEHYDROGENASE/REDUCTASE SDR FAMILY MEMBER 7B"/>
    <property type="match status" value="1"/>
</dbReference>
<dbReference type="eggNOG" id="COG1028">
    <property type="taxonomic scope" value="Bacteria"/>
</dbReference>
<dbReference type="SMART" id="SM00822">
    <property type="entry name" value="PKS_KR"/>
    <property type="match status" value="1"/>
</dbReference>
<dbReference type="STRING" id="314285.KT71_07939"/>
<name>A4A9X7_9GAMM</name>
<reference evidence="5 6" key="1">
    <citation type="journal article" date="2007" name="Proc. Natl. Acad. Sci. U.S.A.">
        <title>Characterization of a marine gammaproteobacterium capable of aerobic anoxygenic photosynthesis.</title>
        <authorList>
            <person name="Fuchs B.M."/>
            <person name="Spring S."/>
            <person name="Teeling H."/>
            <person name="Quast C."/>
            <person name="Wulf J."/>
            <person name="Schattenhofer M."/>
            <person name="Yan S."/>
            <person name="Ferriera S."/>
            <person name="Johnson J."/>
            <person name="Glockner F.O."/>
            <person name="Amann R."/>
        </authorList>
    </citation>
    <scope>NUCLEOTIDE SEQUENCE [LARGE SCALE GENOMIC DNA]</scope>
    <source>
        <strain evidence="5">KT71</strain>
    </source>
</reference>
<evidence type="ECO:0000256" key="3">
    <source>
        <dbReference type="RuleBase" id="RU000363"/>
    </source>
</evidence>
<comment type="caution">
    <text evidence="5">The sequence shown here is derived from an EMBL/GenBank/DDBJ whole genome shotgun (WGS) entry which is preliminary data.</text>
</comment>
<keyword evidence="6" id="KW-1185">Reference proteome</keyword>
<dbReference type="Proteomes" id="UP000019205">
    <property type="component" value="Chromosome"/>
</dbReference>
<evidence type="ECO:0000256" key="2">
    <source>
        <dbReference type="ARBA" id="ARBA00023002"/>
    </source>
</evidence>
<dbReference type="HOGENOM" id="CLU_010194_2_1_6"/>
<dbReference type="PRINTS" id="PR00080">
    <property type="entry name" value="SDRFAMILY"/>
</dbReference>
<dbReference type="GO" id="GO:0016020">
    <property type="term" value="C:membrane"/>
    <property type="evidence" value="ECO:0007669"/>
    <property type="project" value="TreeGrafter"/>
</dbReference>
<dbReference type="Pfam" id="PF00106">
    <property type="entry name" value="adh_short"/>
    <property type="match status" value="1"/>
</dbReference>
<dbReference type="EMBL" id="AAOA02000004">
    <property type="protein sequence ID" value="EAQ97294.1"/>
    <property type="molecule type" value="Genomic_DNA"/>
</dbReference>
<dbReference type="Gene3D" id="3.40.50.720">
    <property type="entry name" value="NAD(P)-binding Rossmann-like Domain"/>
    <property type="match status" value="1"/>
</dbReference>
<organism evidence="5 6">
    <name type="scientific">Congregibacter litoralis KT71</name>
    <dbReference type="NCBI Taxonomy" id="314285"/>
    <lineage>
        <taxon>Bacteria</taxon>
        <taxon>Pseudomonadati</taxon>
        <taxon>Pseudomonadota</taxon>
        <taxon>Gammaproteobacteria</taxon>
        <taxon>Cellvibrionales</taxon>
        <taxon>Halieaceae</taxon>
        <taxon>Congregibacter</taxon>
    </lineage>
</organism>
<dbReference type="PRINTS" id="PR00081">
    <property type="entry name" value="GDHRDH"/>
</dbReference>
<evidence type="ECO:0000313" key="5">
    <source>
        <dbReference type="EMBL" id="EAQ97294.1"/>
    </source>
</evidence>
<evidence type="ECO:0000259" key="4">
    <source>
        <dbReference type="SMART" id="SM00822"/>
    </source>
</evidence>
<protein>
    <recommendedName>
        <fullName evidence="4">Ketoreductase domain-containing protein</fullName>
    </recommendedName>
</protein>
<sequence>MNYFTEKHAAITGAGSGIGRALAQALNAAGCHLHLSDVDDAGLQATVASFTNPNAGTHCTVVDVADAGAVERWAAAVTAITPQLHLLVNNAGVDLMASVAETSLEDFHWLMNINFWGVVHGSQAFLPALEKAERSHLVNISSVFGLIAVPNQSAYNAAKFAVRGFSESLRQELDLAGSPVKLCCVHPGGIDTNIARRARNVDPNATAESQQALFAPHVRTSATEAAQKILRAAEKGQRRLLIGSDARVIDWIVRLFPTAYARLFRDKTNSALAEAHSTEPPHAP</sequence>
<comment type="similarity">
    <text evidence="1 3">Belongs to the short-chain dehydrogenases/reductases (SDR) family.</text>
</comment>
<dbReference type="GO" id="GO:0016491">
    <property type="term" value="F:oxidoreductase activity"/>
    <property type="evidence" value="ECO:0007669"/>
    <property type="project" value="UniProtKB-KW"/>
</dbReference>